<organism evidence="2 4">
    <name type="scientific">Bacillus thuringiensis</name>
    <dbReference type="NCBI Taxonomy" id="1428"/>
    <lineage>
        <taxon>Bacteria</taxon>
        <taxon>Bacillati</taxon>
        <taxon>Bacillota</taxon>
        <taxon>Bacilli</taxon>
        <taxon>Bacillales</taxon>
        <taxon>Bacillaceae</taxon>
        <taxon>Bacillus</taxon>
        <taxon>Bacillus cereus group</taxon>
    </lineage>
</organism>
<dbReference type="RefSeq" id="WP_097876877.1">
    <property type="nucleotide sequence ID" value="NZ_JBALLD010000003.1"/>
</dbReference>
<evidence type="ECO:0000259" key="1">
    <source>
        <dbReference type="Pfam" id="PF22768"/>
    </source>
</evidence>
<evidence type="ECO:0000313" key="3">
    <source>
        <dbReference type="EMBL" id="PGZ04881.1"/>
    </source>
</evidence>
<dbReference type="EMBL" id="NVMD01000002">
    <property type="protein sequence ID" value="PED16310.1"/>
    <property type="molecule type" value="Genomic_DNA"/>
</dbReference>
<evidence type="ECO:0000313" key="2">
    <source>
        <dbReference type="EMBL" id="PED16310.1"/>
    </source>
</evidence>
<comment type="caution">
    <text evidence="2">The sequence shown here is derived from an EMBL/GenBank/DDBJ whole genome shotgun (WGS) entry which is preliminary data.</text>
</comment>
<proteinExistence type="predicted"/>
<evidence type="ECO:0000313" key="5">
    <source>
        <dbReference type="Proteomes" id="UP000223445"/>
    </source>
</evidence>
<dbReference type="Proteomes" id="UP000220127">
    <property type="component" value="Unassembled WGS sequence"/>
</dbReference>
<dbReference type="Pfam" id="PF22768">
    <property type="entry name" value="SPP1_Dit"/>
    <property type="match status" value="1"/>
</dbReference>
<dbReference type="NCBIfam" id="TIGR01633">
    <property type="entry name" value="phi3626_gp14_N"/>
    <property type="match status" value="1"/>
</dbReference>
<dbReference type="Proteomes" id="UP000223445">
    <property type="component" value="Unassembled WGS sequence"/>
</dbReference>
<dbReference type="Gene3D" id="2.40.30.200">
    <property type="match status" value="1"/>
</dbReference>
<reference evidence="4 5" key="1">
    <citation type="submission" date="2017-09" db="EMBL/GenBank/DDBJ databases">
        <title>Large-scale bioinformatics analysis of Bacillus genomes uncovers conserved roles of natural products in bacterial physiology.</title>
        <authorList>
            <consortium name="Agbiome Team Llc"/>
            <person name="Bleich R.M."/>
            <person name="Grubbs K.J."/>
            <person name="Santa Maria K.C."/>
            <person name="Allen S.E."/>
            <person name="Farag S."/>
            <person name="Shank E.A."/>
            <person name="Bowers A."/>
        </authorList>
    </citation>
    <scope>NUCLEOTIDE SEQUENCE [LARGE SCALE GENOMIC DNA]</scope>
    <source>
        <strain evidence="3 5">AFS030179</strain>
        <strain evidence="2 4">AFS094940</strain>
    </source>
</reference>
<gene>
    <name evidence="3" type="ORF">COE48_04685</name>
    <name evidence="2" type="ORF">CON01_00220</name>
</gene>
<protein>
    <submittedName>
        <fullName evidence="2">Phage tail protein</fullName>
    </submittedName>
</protein>
<accession>A0A9X6U546</accession>
<dbReference type="InterPro" id="IPR006520">
    <property type="entry name" value="Dit_BPSPP_N"/>
</dbReference>
<dbReference type="EMBL" id="NUPM01000005">
    <property type="protein sequence ID" value="PGZ04881.1"/>
    <property type="molecule type" value="Genomic_DNA"/>
</dbReference>
<feature type="domain" description="Siphovirus-type tail component C-terminal" evidence="1">
    <location>
        <begin position="163"/>
        <end position="256"/>
    </location>
</feature>
<name>A0A9X6U546_BACTU</name>
<dbReference type="AlphaFoldDB" id="A0A9X6U546"/>
<dbReference type="InterPro" id="IPR054738">
    <property type="entry name" value="Siphovirus-type_tail_C"/>
</dbReference>
<evidence type="ECO:0000313" key="4">
    <source>
        <dbReference type="Proteomes" id="UP000220127"/>
    </source>
</evidence>
<sequence length="258" mass="30259">MATKKESLFFNYAGQWSSEFGILHVTMDSSMYEETFVAGREIVEEQVRGNSNPYFSHIRENPLEFDLMFAFEETFDNKVIREILNWLYQGYYQPLYFSEEPDRIYYCMPISDSKIVHNGLKEGYVQIKMRCNSPYIYSPMYMTDLFDLSESKGKARVVLRNSGDVETFPEVSLTKIGDGKITIINHSDGGKIFEILNLKDKEDIYINCEKELIETSLSGVYRYSNVVGDYLMLMYGDNQLEVEGNCKIKFRYQNRFRF</sequence>